<name>A0ABU6XEC5_9FABA</name>
<dbReference type="Proteomes" id="UP001341840">
    <property type="component" value="Unassembled WGS sequence"/>
</dbReference>
<reference evidence="2 3" key="1">
    <citation type="journal article" date="2023" name="Plants (Basel)">
        <title>Bridging the Gap: Combining Genomics and Transcriptomics Approaches to Understand Stylosanthes scabra, an Orphan Legume from the Brazilian Caatinga.</title>
        <authorList>
            <person name="Ferreira-Neto J.R.C."/>
            <person name="da Silva M.D."/>
            <person name="Binneck E."/>
            <person name="de Melo N.F."/>
            <person name="da Silva R.H."/>
            <person name="de Melo A.L.T.M."/>
            <person name="Pandolfi V."/>
            <person name="Bustamante F.O."/>
            <person name="Brasileiro-Vidal A.C."/>
            <person name="Benko-Iseppon A.M."/>
        </authorList>
    </citation>
    <scope>NUCLEOTIDE SEQUENCE [LARGE SCALE GENOMIC DNA]</scope>
    <source>
        <tissue evidence="2">Leaves</tissue>
    </source>
</reference>
<keyword evidence="3" id="KW-1185">Reference proteome</keyword>
<feature type="region of interest" description="Disordered" evidence="1">
    <location>
        <begin position="1"/>
        <end position="21"/>
    </location>
</feature>
<feature type="region of interest" description="Disordered" evidence="1">
    <location>
        <begin position="119"/>
        <end position="140"/>
    </location>
</feature>
<evidence type="ECO:0000313" key="2">
    <source>
        <dbReference type="EMBL" id="MED6196342.1"/>
    </source>
</evidence>
<proteinExistence type="predicted"/>
<gene>
    <name evidence="2" type="ORF">PIB30_046577</name>
</gene>
<dbReference type="EMBL" id="JASCZI010211740">
    <property type="protein sequence ID" value="MED6196342.1"/>
    <property type="molecule type" value="Genomic_DNA"/>
</dbReference>
<organism evidence="2 3">
    <name type="scientific">Stylosanthes scabra</name>
    <dbReference type="NCBI Taxonomy" id="79078"/>
    <lineage>
        <taxon>Eukaryota</taxon>
        <taxon>Viridiplantae</taxon>
        <taxon>Streptophyta</taxon>
        <taxon>Embryophyta</taxon>
        <taxon>Tracheophyta</taxon>
        <taxon>Spermatophyta</taxon>
        <taxon>Magnoliopsida</taxon>
        <taxon>eudicotyledons</taxon>
        <taxon>Gunneridae</taxon>
        <taxon>Pentapetalae</taxon>
        <taxon>rosids</taxon>
        <taxon>fabids</taxon>
        <taxon>Fabales</taxon>
        <taxon>Fabaceae</taxon>
        <taxon>Papilionoideae</taxon>
        <taxon>50 kb inversion clade</taxon>
        <taxon>dalbergioids sensu lato</taxon>
        <taxon>Dalbergieae</taxon>
        <taxon>Pterocarpus clade</taxon>
        <taxon>Stylosanthes</taxon>
    </lineage>
</organism>
<evidence type="ECO:0000313" key="3">
    <source>
        <dbReference type="Proteomes" id="UP001341840"/>
    </source>
</evidence>
<evidence type="ECO:0000256" key="1">
    <source>
        <dbReference type="SAM" id="MobiDB-lite"/>
    </source>
</evidence>
<feature type="compositionally biased region" description="Polar residues" evidence="1">
    <location>
        <begin position="1"/>
        <end position="14"/>
    </location>
</feature>
<comment type="caution">
    <text evidence="2">The sequence shown here is derived from an EMBL/GenBank/DDBJ whole genome shotgun (WGS) entry which is preliminary data.</text>
</comment>
<feature type="compositionally biased region" description="Basic and acidic residues" evidence="1">
    <location>
        <begin position="131"/>
        <end position="140"/>
    </location>
</feature>
<sequence length="140" mass="16270">MVPTRSSLHHQATITPRPHQNRVKATLEREPNAVPYPSPYPCIHDRVKATLQWRSKLLSLVWSVHFIHFFFFKGTQKNRDIKVSWYRYPSTHKAQSMPRPSSSVLLAWRKARTASSSSHNLSSTWIQHEPSTPDRVKTKS</sequence>
<accession>A0ABU6XEC5</accession>
<protein>
    <submittedName>
        <fullName evidence="2">Uncharacterized protein</fullName>
    </submittedName>
</protein>